<comment type="caution">
    <text evidence="2">The sequence shown here is derived from an EMBL/GenBank/DDBJ whole genome shotgun (WGS) entry which is preliminary data.</text>
</comment>
<evidence type="ECO:0000313" key="2">
    <source>
        <dbReference type="EMBL" id="RVV99711.1"/>
    </source>
</evidence>
<dbReference type="OrthoDB" id="7592047at2"/>
<feature type="region of interest" description="Disordered" evidence="1">
    <location>
        <begin position="417"/>
        <end position="441"/>
    </location>
</feature>
<protein>
    <submittedName>
        <fullName evidence="2">Phage portal protein</fullName>
    </submittedName>
</protein>
<feature type="region of interest" description="Disordered" evidence="1">
    <location>
        <begin position="1"/>
        <end position="45"/>
    </location>
</feature>
<dbReference type="Pfam" id="PF04860">
    <property type="entry name" value="Phage_portal"/>
    <property type="match status" value="1"/>
</dbReference>
<gene>
    <name evidence="2" type="ORF">EKE94_03245</name>
</gene>
<dbReference type="Proteomes" id="UP000285908">
    <property type="component" value="Unassembled WGS sequence"/>
</dbReference>
<dbReference type="InterPro" id="IPR006944">
    <property type="entry name" value="Phage/GTA_portal"/>
</dbReference>
<reference evidence="2 3" key="1">
    <citation type="submission" date="2018-11" db="EMBL/GenBank/DDBJ databases">
        <title>Mesobaculum littorinae gen. nov., sp. nov., isolated from Littorina scabra that represents a novel genus of the order Rhodobacteraceae.</title>
        <authorList>
            <person name="Li F."/>
        </authorList>
    </citation>
    <scope>NUCLEOTIDE SEQUENCE [LARGE SCALE GENOMIC DNA]</scope>
    <source>
        <strain evidence="2 3">M0103</strain>
    </source>
</reference>
<dbReference type="RefSeq" id="WP_127905154.1">
    <property type="nucleotide sequence ID" value="NZ_RQXX01000001.1"/>
</dbReference>
<proteinExistence type="predicted"/>
<accession>A0A438ALI6</accession>
<evidence type="ECO:0000256" key="1">
    <source>
        <dbReference type="SAM" id="MobiDB-lite"/>
    </source>
</evidence>
<dbReference type="InterPro" id="IPR006427">
    <property type="entry name" value="Portal_HK97"/>
</dbReference>
<name>A0A438ALI6_9RHOB</name>
<dbReference type="NCBIfam" id="TIGR01537">
    <property type="entry name" value="portal_HK97"/>
    <property type="match status" value="1"/>
</dbReference>
<organism evidence="2 3">
    <name type="scientific">Mesobaculum littorinae</name>
    <dbReference type="NCBI Taxonomy" id="2486419"/>
    <lineage>
        <taxon>Bacteria</taxon>
        <taxon>Pseudomonadati</taxon>
        <taxon>Pseudomonadota</taxon>
        <taxon>Alphaproteobacteria</taxon>
        <taxon>Rhodobacterales</taxon>
        <taxon>Roseobacteraceae</taxon>
        <taxon>Mesobaculum</taxon>
    </lineage>
</organism>
<evidence type="ECO:0000313" key="3">
    <source>
        <dbReference type="Proteomes" id="UP000285908"/>
    </source>
</evidence>
<dbReference type="EMBL" id="RQXX01000001">
    <property type="protein sequence ID" value="RVV99711.1"/>
    <property type="molecule type" value="Genomic_DNA"/>
</dbReference>
<dbReference type="AlphaFoldDB" id="A0A438ALI6"/>
<sequence>MSTLARLFDRSDPAAAARRAEPPVSAASVSSTATDPAASADAGPASSATAAPAAWLTDIGWGGQGRVRSLPRVSAIAAQRHATVFACCNVIAGDLAKVPLKLYRRRDDGREERVRTHPLAYLLNVEASPQVAAATMRYALVYAFCLRGRSYSYAPRDGAGELTLMEAIRPDMVAMLRAGRARFYDFEDGAGIMRRVPSRAMVHLRYMADDGWTGRSPIEVAAESMGLALAGQEAAARAAAGGATRGVVKLDSVYGDDEAYQRNARRVKAALSDPDSNGWPIISPDEDIKALDLSAADQQLLESRKFDREQIAQIYRVPPSKLQMLEHGVKANGEQQAIDYKADCLLHWGRLTEAQLMLSALTEAERRAGFFLRHDYDALLQATTKERYDALAKAIGGPWTTMNEGRVMEGMEPIEGGDRMYPPPNMTRDDTAAPGHKETEE</sequence>
<feature type="compositionally biased region" description="Low complexity" evidence="1">
    <location>
        <begin position="13"/>
        <end position="45"/>
    </location>
</feature>
<feature type="compositionally biased region" description="Basic and acidic residues" evidence="1">
    <location>
        <begin position="427"/>
        <end position="441"/>
    </location>
</feature>
<keyword evidence="3" id="KW-1185">Reference proteome</keyword>